<dbReference type="InterPro" id="IPR000889">
    <property type="entry name" value="Glutathione_peroxidase"/>
</dbReference>
<keyword evidence="2 5" id="KW-0575">Peroxidase</keyword>
<protein>
    <submittedName>
        <fullName evidence="5">Glutathione peroxidase 6, putative</fullName>
        <ecNumber evidence="5">1.11.1.9</ecNumber>
    </submittedName>
</protein>
<dbReference type="EMBL" id="AAZO01003577">
    <property type="status" value="NOT_ANNOTATED_CDS"/>
    <property type="molecule type" value="Genomic_DNA"/>
</dbReference>
<dbReference type="EnsemblMetazoa" id="PHUM308460-RA">
    <property type="protein sequence ID" value="PHUM308460-PA"/>
    <property type="gene ID" value="PHUM308460"/>
</dbReference>
<feature type="chain" id="PRO_5011412530" evidence="4">
    <location>
        <begin position="25"/>
        <end position="131"/>
    </location>
</feature>
<proteinExistence type="inferred from homology"/>
<name>E0VME1_PEDHC</name>
<dbReference type="EC" id="1.11.1.9" evidence="5"/>
<dbReference type="AlphaFoldDB" id="E0VME1"/>
<dbReference type="OrthoDB" id="446890at2759"/>
<dbReference type="RefSeq" id="XP_002427285.1">
    <property type="nucleotide sequence ID" value="XM_002427240.1"/>
</dbReference>
<keyword evidence="3 5" id="KW-0560">Oxidoreductase</keyword>
<dbReference type="CTD" id="8235787"/>
<dbReference type="Gene3D" id="3.40.30.10">
    <property type="entry name" value="Glutaredoxin"/>
    <property type="match status" value="1"/>
</dbReference>
<gene>
    <name evidence="6" type="primary">8235787</name>
    <name evidence="5" type="ORF">Phum_PHUM308460</name>
</gene>
<reference evidence="6" key="3">
    <citation type="submission" date="2020-05" db="UniProtKB">
        <authorList>
            <consortium name="EnsemblMetazoa"/>
        </authorList>
    </citation>
    <scope>IDENTIFICATION</scope>
    <source>
        <strain evidence="6">USDA</strain>
    </source>
</reference>
<comment type="similarity">
    <text evidence="1">Belongs to the glutathione peroxidase family.</text>
</comment>
<dbReference type="InterPro" id="IPR036249">
    <property type="entry name" value="Thioredoxin-like_sf"/>
</dbReference>
<dbReference type="PANTHER" id="PTHR11592:SF81">
    <property type="entry name" value="GLUTATHIONE PEROXIDASE"/>
    <property type="match status" value="1"/>
</dbReference>
<dbReference type="InParanoid" id="E0VME1"/>
<reference evidence="5" key="1">
    <citation type="submission" date="2007-04" db="EMBL/GenBank/DDBJ databases">
        <title>Annotation of Pediculus humanus corporis strain USDA.</title>
        <authorList>
            <person name="Kirkness E."/>
            <person name="Hannick L."/>
            <person name="Hass B."/>
            <person name="Bruggner R."/>
            <person name="Lawson D."/>
            <person name="Bidwell S."/>
            <person name="Joardar V."/>
            <person name="Caler E."/>
            <person name="Walenz B."/>
            <person name="Inman J."/>
            <person name="Schobel S."/>
            <person name="Galinsky K."/>
            <person name="Amedeo P."/>
            <person name="Strausberg R."/>
        </authorList>
    </citation>
    <scope>NUCLEOTIDE SEQUENCE</scope>
    <source>
        <strain evidence="5">USDA</strain>
    </source>
</reference>
<dbReference type="OMA" id="INRSHEV"/>
<evidence type="ECO:0000313" key="7">
    <source>
        <dbReference type="Proteomes" id="UP000009046"/>
    </source>
</evidence>
<keyword evidence="4" id="KW-0732">Signal</keyword>
<evidence type="ECO:0000256" key="3">
    <source>
        <dbReference type="ARBA" id="ARBA00023002"/>
    </source>
</evidence>
<dbReference type="VEuPathDB" id="VectorBase:PHUM308460"/>
<evidence type="ECO:0000256" key="4">
    <source>
        <dbReference type="SAM" id="SignalP"/>
    </source>
</evidence>
<organism>
    <name type="scientific">Pediculus humanus subsp. corporis</name>
    <name type="common">Body louse</name>
    <dbReference type="NCBI Taxonomy" id="121224"/>
    <lineage>
        <taxon>Eukaryota</taxon>
        <taxon>Metazoa</taxon>
        <taxon>Ecdysozoa</taxon>
        <taxon>Arthropoda</taxon>
        <taxon>Hexapoda</taxon>
        <taxon>Insecta</taxon>
        <taxon>Pterygota</taxon>
        <taxon>Neoptera</taxon>
        <taxon>Paraneoptera</taxon>
        <taxon>Psocodea</taxon>
        <taxon>Troctomorpha</taxon>
        <taxon>Phthiraptera</taxon>
        <taxon>Anoplura</taxon>
        <taxon>Pediculidae</taxon>
        <taxon>Pediculus</taxon>
    </lineage>
</organism>
<sequence>MKCLTVMVRLILLKFFQQEPGGNATEILNGIRFVRPGNDFIPSFQLCQKSDINGKNELPMFTYLKAYCPTTRDGFEDTTVLFWKPLKNNDVKWNWEKFLITRKGMPYMRYDPSTEPDAIRPDIEFLLQNDI</sequence>
<dbReference type="STRING" id="121224.E0VME1"/>
<dbReference type="HOGENOM" id="CLU_029507_2_0_1"/>
<evidence type="ECO:0000313" key="6">
    <source>
        <dbReference type="EnsemblMetazoa" id="PHUM308460-PA"/>
    </source>
</evidence>
<dbReference type="GeneID" id="8235787"/>
<feature type="signal peptide" evidence="4">
    <location>
        <begin position="1"/>
        <end position="24"/>
    </location>
</feature>
<evidence type="ECO:0000313" key="5">
    <source>
        <dbReference type="EMBL" id="EEB14547.1"/>
    </source>
</evidence>
<reference evidence="5" key="2">
    <citation type="submission" date="2007-04" db="EMBL/GenBank/DDBJ databases">
        <title>The genome of the human body louse.</title>
        <authorList>
            <consortium name="The Human Body Louse Genome Consortium"/>
            <person name="Kirkness E."/>
            <person name="Walenz B."/>
            <person name="Hass B."/>
            <person name="Bruggner R."/>
            <person name="Strausberg R."/>
        </authorList>
    </citation>
    <scope>NUCLEOTIDE SEQUENCE</scope>
    <source>
        <strain evidence="5">USDA</strain>
    </source>
</reference>
<dbReference type="GO" id="GO:0006979">
    <property type="term" value="P:response to oxidative stress"/>
    <property type="evidence" value="ECO:0007669"/>
    <property type="project" value="InterPro"/>
</dbReference>
<dbReference type="EMBL" id="DS235307">
    <property type="protein sequence ID" value="EEB14547.1"/>
    <property type="molecule type" value="Genomic_DNA"/>
</dbReference>
<dbReference type="GO" id="GO:0004602">
    <property type="term" value="F:glutathione peroxidase activity"/>
    <property type="evidence" value="ECO:0007669"/>
    <property type="project" value="UniProtKB-EC"/>
</dbReference>
<dbReference type="PROSITE" id="PS51355">
    <property type="entry name" value="GLUTATHIONE_PEROXID_3"/>
    <property type="match status" value="1"/>
</dbReference>
<dbReference type="SUPFAM" id="SSF52833">
    <property type="entry name" value="Thioredoxin-like"/>
    <property type="match status" value="1"/>
</dbReference>
<accession>E0VME1</accession>
<dbReference type="Proteomes" id="UP000009046">
    <property type="component" value="Unassembled WGS sequence"/>
</dbReference>
<dbReference type="KEGG" id="phu:Phum_PHUM308460"/>
<dbReference type="PANTHER" id="PTHR11592">
    <property type="entry name" value="GLUTATHIONE PEROXIDASE"/>
    <property type="match status" value="1"/>
</dbReference>
<keyword evidence="7" id="KW-1185">Reference proteome</keyword>
<evidence type="ECO:0000256" key="1">
    <source>
        <dbReference type="ARBA" id="ARBA00006926"/>
    </source>
</evidence>
<dbReference type="eggNOG" id="KOG1651">
    <property type="taxonomic scope" value="Eukaryota"/>
</dbReference>
<evidence type="ECO:0000256" key="2">
    <source>
        <dbReference type="ARBA" id="ARBA00022559"/>
    </source>
</evidence>